<dbReference type="InterPro" id="IPR001206">
    <property type="entry name" value="Diacylglycerol_kinase_cat_dom"/>
</dbReference>
<dbReference type="SUPFAM" id="SSF111331">
    <property type="entry name" value="NAD kinase/diacylglycerol kinase-like"/>
    <property type="match status" value="1"/>
</dbReference>
<comment type="caution">
    <text evidence="3">The sequence shown here is derived from an EMBL/GenBank/DDBJ whole genome shotgun (WGS) entry which is preliminary data.</text>
</comment>
<sequence length="263" mass="27538">MKSEELGSYQGLVAVGGDGMFQELVSGILARRARGDPAAHRIRLGHIPAGSTDAVACTLHGSRCAVTSALHIALGDRLALDCGRVAAAGGEGEGGAASVRHFVCLAGYGFMGEVMRHSERLRWLGPGRSDKSKRGIIPNGHLSDGRMYLVLVSAVRHHHFLRFLLRLASRGLVDRCTPHVRVIPITAMRLSPLPGGHSVGGCLWDAAAPASAWNVDGELLYDCDVEIAVQRGAVEVFARGPETGPTGAQAGGRGNSSGAAGRR</sequence>
<evidence type="ECO:0000259" key="2">
    <source>
        <dbReference type="PROSITE" id="PS50146"/>
    </source>
</evidence>
<evidence type="ECO:0000256" key="1">
    <source>
        <dbReference type="SAM" id="MobiDB-lite"/>
    </source>
</evidence>
<keyword evidence="4" id="KW-1185">Reference proteome</keyword>
<proteinExistence type="predicted"/>
<organism evidence="3 4">
    <name type="scientific">Gonium pectorale</name>
    <name type="common">Green alga</name>
    <dbReference type="NCBI Taxonomy" id="33097"/>
    <lineage>
        <taxon>Eukaryota</taxon>
        <taxon>Viridiplantae</taxon>
        <taxon>Chlorophyta</taxon>
        <taxon>core chlorophytes</taxon>
        <taxon>Chlorophyceae</taxon>
        <taxon>CS clade</taxon>
        <taxon>Chlamydomonadales</taxon>
        <taxon>Volvocaceae</taxon>
        <taxon>Gonium</taxon>
    </lineage>
</organism>
<dbReference type="GO" id="GO:0006665">
    <property type="term" value="P:sphingolipid metabolic process"/>
    <property type="evidence" value="ECO:0007669"/>
    <property type="project" value="UniProtKB-ARBA"/>
</dbReference>
<dbReference type="PANTHER" id="PTHR12358">
    <property type="entry name" value="SPHINGOSINE KINASE"/>
    <property type="match status" value="1"/>
</dbReference>
<dbReference type="InterPro" id="IPR050187">
    <property type="entry name" value="Lipid_Phosphate_FormReg"/>
</dbReference>
<dbReference type="Gene3D" id="3.40.50.10330">
    <property type="entry name" value="Probable inorganic polyphosphate/atp-NAD kinase, domain 1"/>
    <property type="match status" value="1"/>
</dbReference>
<dbReference type="Gene3D" id="2.60.200.40">
    <property type="match status" value="2"/>
</dbReference>
<feature type="region of interest" description="Disordered" evidence="1">
    <location>
        <begin position="240"/>
        <end position="263"/>
    </location>
</feature>
<dbReference type="EMBL" id="LSYV01000066">
    <property type="protein sequence ID" value="KXZ44600.1"/>
    <property type="molecule type" value="Genomic_DNA"/>
</dbReference>
<dbReference type="AlphaFoldDB" id="A0A150G5J9"/>
<dbReference type="PANTHER" id="PTHR12358:SF54">
    <property type="entry name" value="SPHINGOSINE KINASE RELATED PROTEIN"/>
    <property type="match status" value="1"/>
</dbReference>
<feature type="domain" description="DAGKc" evidence="2">
    <location>
        <begin position="1"/>
        <end position="89"/>
    </location>
</feature>
<dbReference type="OrthoDB" id="530923at2759"/>
<protein>
    <recommendedName>
        <fullName evidence="2">DAGKc domain-containing protein</fullName>
    </recommendedName>
</protein>
<accession>A0A150G5J9</accession>
<dbReference type="PROSITE" id="PS50146">
    <property type="entry name" value="DAGK"/>
    <property type="match status" value="1"/>
</dbReference>
<dbReference type="GO" id="GO:0016301">
    <property type="term" value="F:kinase activity"/>
    <property type="evidence" value="ECO:0007669"/>
    <property type="project" value="InterPro"/>
</dbReference>
<dbReference type="Proteomes" id="UP000075714">
    <property type="component" value="Unassembled WGS sequence"/>
</dbReference>
<dbReference type="Pfam" id="PF00781">
    <property type="entry name" value="DAGK_cat"/>
    <property type="match status" value="1"/>
</dbReference>
<dbReference type="InterPro" id="IPR016064">
    <property type="entry name" value="NAD/diacylglycerol_kinase_sf"/>
</dbReference>
<evidence type="ECO:0000313" key="3">
    <source>
        <dbReference type="EMBL" id="KXZ44600.1"/>
    </source>
</evidence>
<dbReference type="GO" id="GO:0016020">
    <property type="term" value="C:membrane"/>
    <property type="evidence" value="ECO:0007669"/>
    <property type="project" value="GOC"/>
</dbReference>
<dbReference type="STRING" id="33097.A0A150G5J9"/>
<reference evidence="4" key="1">
    <citation type="journal article" date="2016" name="Nat. Commun.">
        <title>The Gonium pectorale genome demonstrates co-option of cell cycle regulation during the evolution of multicellularity.</title>
        <authorList>
            <person name="Hanschen E.R."/>
            <person name="Marriage T.N."/>
            <person name="Ferris P.J."/>
            <person name="Hamaji T."/>
            <person name="Toyoda A."/>
            <person name="Fujiyama A."/>
            <person name="Neme R."/>
            <person name="Noguchi H."/>
            <person name="Minakuchi Y."/>
            <person name="Suzuki M."/>
            <person name="Kawai-Toyooka H."/>
            <person name="Smith D.R."/>
            <person name="Sparks H."/>
            <person name="Anderson J."/>
            <person name="Bakaric R."/>
            <person name="Luria V."/>
            <person name="Karger A."/>
            <person name="Kirschner M.W."/>
            <person name="Durand P.M."/>
            <person name="Michod R.E."/>
            <person name="Nozaki H."/>
            <person name="Olson B.J."/>
        </authorList>
    </citation>
    <scope>NUCLEOTIDE SEQUENCE [LARGE SCALE GENOMIC DNA]</scope>
    <source>
        <strain evidence="4">NIES-2863</strain>
    </source>
</reference>
<name>A0A150G5J9_GONPE</name>
<gene>
    <name evidence="3" type="ORF">GPECTOR_65g218</name>
</gene>
<evidence type="ECO:0000313" key="4">
    <source>
        <dbReference type="Proteomes" id="UP000075714"/>
    </source>
</evidence>
<dbReference type="InterPro" id="IPR017438">
    <property type="entry name" value="ATP-NAD_kinase_N"/>
</dbReference>